<dbReference type="AlphaFoldDB" id="A0A645A9T6"/>
<protein>
    <submittedName>
        <fullName evidence="1">Uncharacterized protein</fullName>
    </submittedName>
</protein>
<sequence length="123" mass="12601">MPFIADDVVTEIPDGVTTLIVISVPSAAIAVMVIADDVVVIPLIADGVVMSIDLVDVSSEIDKLAKIAAAVVTSMSPPELPPPELLPPVLPPPVPGTSTTMSKALSIVTKASALEINLRGLKV</sequence>
<gene>
    <name evidence="1" type="ORF">SDC9_94314</name>
</gene>
<evidence type="ECO:0000313" key="1">
    <source>
        <dbReference type="EMBL" id="MPM47603.1"/>
    </source>
</evidence>
<name>A0A645A9T6_9ZZZZ</name>
<reference evidence="1" key="1">
    <citation type="submission" date="2019-08" db="EMBL/GenBank/DDBJ databases">
        <authorList>
            <person name="Kucharzyk K."/>
            <person name="Murdoch R.W."/>
            <person name="Higgins S."/>
            <person name="Loffler F."/>
        </authorList>
    </citation>
    <scope>NUCLEOTIDE SEQUENCE</scope>
</reference>
<dbReference type="EMBL" id="VSSQ01011742">
    <property type="protein sequence ID" value="MPM47603.1"/>
    <property type="molecule type" value="Genomic_DNA"/>
</dbReference>
<organism evidence="1">
    <name type="scientific">bioreactor metagenome</name>
    <dbReference type="NCBI Taxonomy" id="1076179"/>
    <lineage>
        <taxon>unclassified sequences</taxon>
        <taxon>metagenomes</taxon>
        <taxon>ecological metagenomes</taxon>
    </lineage>
</organism>
<proteinExistence type="predicted"/>
<comment type="caution">
    <text evidence="1">The sequence shown here is derived from an EMBL/GenBank/DDBJ whole genome shotgun (WGS) entry which is preliminary data.</text>
</comment>
<accession>A0A645A9T6</accession>